<feature type="domain" description="MmgE/PrpD C-terminal" evidence="8">
    <location>
        <begin position="273"/>
        <end position="430"/>
    </location>
</feature>
<evidence type="ECO:0000256" key="2">
    <source>
        <dbReference type="ARBA" id="ARBA00005026"/>
    </source>
</evidence>
<dbReference type="SUPFAM" id="SSF103378">
    <property type="entry name" value="2-methylcitrate dehydratase PrpD"/>
    <property type="match status" value="1"/>
</dbReference>
<evidence type="ECO:0000313" key="9">
    <source>
        <dbReference type="EMBL" id="RZO26281.1"/>
    </source>
</evidence>
<gene>
    <name evidence="9" type="primary">prpD</name>
    <name evidence="9" type="ORF">EVA92_03200</name>
</gene>
<comment type="pathway">
    <text evidence="2">Organic acid metabolism; propanoate degradation.</text>
</comment>
<dbReference type="InterPro" id="IPR045337">
    <property type="entry name" value="MmgE_PrpD_C"/>
</dbReference>
<evidence type="ECO:0000256" key="1">
    <source>
        <dbReference type="ARBA" id="ARBA00000096"/>
    </source>
</evidence>
<dbReference type="InterPro" id="IPR045336">
    <property type="entry name" value="MmgE_PrpD_N"/>
</dbReference>
<name>A0A520MYK6_9GAMM</name>
<dbReference type="UniPathway" id="UPA00946"/>
<dbReference type="AlphaFoldDB" id="A0A520MYK6"/>
<dbReference type="InterPro" id="IPR042188">
    <property type="entry name" value="MmgE/PrpD_sf_2"/>
</dbReference>
<accession>A0A520MYK6</accession>
<organism evidence="9 10">
    <name type="scientific">SAR86 cluster bacterium</name>
    <dbReference type="NCBI Taxonomy" id="2030880"/>
    <lineage>
        <taxon>Bacteria</taxon>
        <taxon>Pseudomonadati</taxon>
        <taxon>Pseudomonadota</taxon>
        <taxon>Gammaproteobacteria</taxon>
        <taxon>SAR86 cluster</taxon>
    </lineage>
</organism>
<dbReference type="Gene3D" id="1.10.4100.10">
    <property type="entry name" value="2-methylcitrate dehydratase PrpD"/>
    <property type="match status" value="1"/>
</dbReference>
<dbReference type="PANTHER" id="PTHR16943">
    <property type="entry name" value="2-METHYLCITRATE DEHYDRATASE-RELATED"/>
    <property type="match status" value="1"/>
</dbReference>
<evidence type="ECO:0000256" key="5">
    <source>
        <dbReference type="ARBA" id="ARBA00017240"/>
    </source>
</evidence>
<keyword evidence="6 9" id="KW-0456">Lyase</keyword>
<evidence type="ECO:0000256" key="4">
    <source>
        <dbReference type="ARBA" id="ARBA00013124"/>
    </source>
</evidence>
<proteinExistence type="inferred from homology"/>
<comment type="caution">
    <text evidence="9">The sequence shown here is derived from an EMBL/GenBank/DDBJ whole genome shotgun (WGS) entry which is preliminary data.</text>
</comment>
<dbReference type="PANTHER" id="PTHR16943:SF16">
    <property type="entry name" value="2-METHYLCITRATE DEHYDRATASE-RELATED"/>
    <property type="match status" value="1"/>
</dbReference>
<evidence type="ECO:0000259" key="8">
    <source>
        <dbReference type="Pfam" id="PF19305"/>
    </source>
</evidence>
<dbReference type="GO" id="GO:0047547">
    <property type="term" value="F:2-methylcitrate dehydratase activity"/>
    <property type="evidence" value="ECO:0007669"/>
    <property type="project" value="UniProtKB-EC"/>
</dbReference>
<dbReference type="InterPro" id="IPR012705">
    <property type="entry name" value="2Me_IsoCit_deHydtase_PrpD"/>
</dbReference>
<evidence type="ECO:0000256" key="6">
    <source>
        <dbReference type="ARBA" id="ARBA00023239"/>
    </source>
</evidence>
<sequence>MSNFNPLIEKITNFAQTYEAAGDTLQEARICFYDSLACAFLALEHSQAQNFCALPYIKNSSGSVGVIGTDIKTNVIDATLLNGALIRWLDFNDTWLAKEWGHPSDNLSTILALTDYLDKEQNKKFTFKDILNFMVIAHEIQGSLAIENSFNKVGLDHVLLVKIASAAVASKMLGHDYIQMSSVISNAFLDGQSLRTYRHFPNTGARKSWAAGDAASKGLKQAFISEVSDEGYPTAITAKVWGFNDVLMRDNPLKLERNLNSYVMDNILYKVNFPAEFHAQTAAEAAIKLSKKLSGKIDEITKIEIQTQEPGVRIISKKGPLKNYADRDHCIEYIVAWCLINGSLDANSYDDVSASNPKIDQLRDLTSTHENQSYTNRYYDLAERAIPNSVTVKLGSGEIFTEEVIYPLGHRNRREESKPFLGAKFEKSLKKSNLDKSFLLDAYKNEAIDKVEIYDILTKIYK</sequence>
<dbReference type="EMBL" id="SHBE01000005">
    <property type="protein sequence ID" value="RZO26281.1"/>
    <property type="molecule type" value="Genomic_DNA"/>
</dbReference>
<evidence type="ECO:0000259" key="7">
    <source>
        <dbReference type="Pfam" id="PF03972"/>
    </source>
</evidence>
<reference evidence="9 10" key="1">
    <citation type="submission" date="2019-02" db="EMBL/GenBank/DDBJ databases">
        <title>Prokaryotic population dynamics and viral predation in marine succession experiment using metagenomics: the confinement effect.</title>
        <authorList>
            <person name="Haro-Moreno J.M."/>
            <person name="Rodriguez-Valera F."/>
            <person name="Lopez-Perez M."/>
        </authorList>
    </citation>
    <scope>NUCLEOTIDE SEQUENCE [LARGE SCALE GENOMIC DNA]</scope>
    <source>
        <strain evidence="9">MED-G159</strain>
    </source>
</reference>
<evidence type="ECO:0000313" key="10">
    <source>
        <dbReference type="Proteomes" id="UP000315825"/>
    </source>
</evidence>
<evidence type="ECO:0000256" key="3">
    <source>
        <dbReference type="ARBA" id="ARBA00006174"/>
    </source>
</evidence>
<dbReference type="InterPro" id="IPR005656">
    <property type="entry name" value="MmgE_PrpD"/>
</dbReference>
<feature type="domain" description="MmgE/PrpD N-terminal" evidence="7">
    <location>
        <begin position="11"/>
        <end position="255"/>
    </location>
</feature>
<dbReference type="EC" id="4.2.1.79" evidence="4"/>
<dbReference type="Gene3D" id="3.30.1330.120">
    <property type="entry name" value="2-methylcitrate dehydratase PrpD"/>
    <property type="match status" value="1"/>
</dbReference>
<comment type="similarity">
    <text evidence="3">Belongs to the PrpD family.</text>
</comment>
<dbReference type="GO" id="GO:0019679">
    <property type="term" value="P:propionate metabolic process, methylcitrate cycle"/>
    <property type="evidence" value="ECO:0007669"/>
    <property type="project" value="InterPro"/>
</dbReference>
<dbReference type="GO" id="GO:0051537">
    <property type="term" value="F:2 iron, 2 sulfur cluster binding"/>
    <property type="evidence" value="ECO:0007669"/>
    <property type="project" value="InterPro"/>
</dbReference>
<dbReference type="NCBIfam" id="TIGR02330">
    <property type="entry name" value="prpD"/>
    <property type="match status" value="1"/>
</dbReference>
<dbReference type="InterPro" id="IPR042183">
    <property type="entry name" value="MmgE/PrpD_sf_1"/>
</dbReference>
<dbReference type="Proteomes" id="UP000315825">
    <property type="component" value="Unassembled WGS sequence"/>
</dbReference>
<dbReference type="InterPro" id="IPR036148">
    <property type="entry name" value="MmgE/PrpD_sf"/>
</dbReference>
<protein>
    <recommendedName>
        <fullName evidence="5">2-methylcitrate dehydratase</fullName>
        <ecNumber evidence="4">4.2.1.79</ecNumber>
    </recommendedName>
</protein>
<comment type="catalytic activity">
    <reaction evidence="1">
        <text>(2S,3S)-2-methylcitrate = 2-methyl-cis-aconitate + H2O</text>
        <dbReference type="Rhea" id="RHEA:17725"/>
        <dbReference type="ChEBI" id="CHEBI:15377"/>
        <dbReference type="ChEBI" id="CHEBI:57872"/>
        <dbReference type="ChEBI" id="CHEBI:58853"/>
        <dbReference type="EC" id="4.2.1.79"/>
    </reaction>
</comment>
<dbReference type="Pfam" id="PF03972">
    <property type="entry name" value="MmgE_PrpD_N"/>
    <property type="match status" value="1"/>
</dbReference>
<dbReference type="Pfam" id="PF19305">
    <property type="entry name" value="MmgE_PrpD_C"/>
    <property type="match status" value="1"/>
</dbReference>